<reference evidence="6" key="1">
    <citation type="submission" date="2025-08" db="UniProtKB">
        <authorList>
            <consortium name="RefSeq"/>
        </authorList>
    </citation>
    <scope>IDENTIFICATION</scope>
</reference>
<keyword evidence="5" id="KW-1185">Reference proteome</keyword>
<evidence type="ECO:0000256" key="2">
    <source>
        <dbReference type="ARBA" id="ARBA00023212"/>
    </source>
</evidence>
<evidence type="ECO:0000313" key="6">
    <source>
        <dbReference type="RefSeq" id="XP_065649036.1"/>
    </source>
</evidence>
<feature type="compositionally biased region" description="Basic and acidic residues" evidence="3">
    <location>
        <begin position="184"/>
        <end position="207"/>
    </location>
</feature>
<keyword evidence="2" id="KW-0206">Cytoskeleton</keyword>
<protein>
    <submittedName>
        <fullName evidence="6">Centrosomal protein 43 isoform X4</fullName>
    </submittedName>
</protein>
<dbReference type="InterPro" id="IPR018993">
    <property type="entry name" value="FOP_dimerisation-dom_N"/>
</dbReference>
<organism evidence="5 6">
    <name type="scientific">Hydra vulgaris</name>
    <name type="common">Hydra</name>
    <name type="synonym">Hydra attenuata</name>
    <dbReference type="NCBI Taxonomy" id="6087"/>
    <lineage>
        <taxon>Eukaryota</taxon>
        <taxon>Metazoa</taxon>
        <taxon>Cnidaria</taxon>
        <taxon>Hydrozoa</taxon>
        <taxon>Hydroidolina</taxon>
        <taxon>Anthoathecata</taxon>
        <taxon>Aplanulata</taxon>
        <taxon>Hydridae</taxon>
        <taxon>Hydra</taxon>
    </lineage>
</organism>
<evidence type="ECO:0000313" key="5">
    <source>
        <dbReference type="Proteomes" id="UP001652625"/>
    </source>
</evidence>
<accession>A0ABM4BJ19</accession>
<keyword evidence="1" id="KW-0963">Cytoplasm</keyword>
<dbReference type="RefSeq" id="XP_065649036.1">
    <property type="nucleotide sequence ID" value="XM_065792964.1"/>
</dbReference>
<name>A0ABM4BJ19_HYDVU</name>
<dbReference type="Pfam" id="PF09398">
    <property type="entry name" value="FOP_dimer"/>
    <property type="match status" value="1"/>
</dbReference>
<gene>
    <name evidence="6" type="primary">LOC100208843</name>
</gene>
<dbReference type="Proteomes" id="UP001652625">
    <property type="component" value="Chromosome 03"/>
</dbReference>
<feature type="domain" description="FGFR1 oncogene partner (FOP) N-terminal dimerisation" evidence="4">
    <location>
        <begin position="50"/>
        <end position="124"/>
    </location>
</feature>
<dbReference type="PANTHER" id="PTHR15431">
    <property type="entry name" value="FGFR1 ONCOGENE PARTNER/LISH DOMAIN-CONTAINING PROTEIN"/>
    <property type="match status" value="1"/>
</dbReference>
<feature type="region of interest" description="Disordered" evidence="3">
    <location>
        <begin position="179"/>
        <end position="213"/>
    </location>
</feature>
<sequence length="328" mass="36606">MSAEEDTELRDLVAETLERNGVLNKIRAELRANVFIALEEQNSNLQKKTVSNKELKAFLETNEGCQVFSLIREFLEFFHLDFTLAVFDPESDFVGKVLSRETLCTDLSIPSHSNSPLLAEILKRQVGGKSVEHVKPNQSKGKEIKSYILEDDDDLDDADDLLKDLGVMPASYNILNTNQKNKSNRLDPKSKWIVNDDPKSDSQKVNDLKSNSKHSVSEIKDDKILGITSPEWDDLLKIDKKINSLGFEVTKNTKNSKGLKLKESDYEDDFQVTSSQKSDGLSISEELDDDLSIGSFAGSKADDILTTDQTVSQLSGVGFDYGEDAESQ</sequence>
<evidence type="ECO:0000256" key="3">
    <source>
        <dbReference type="SAM" id="MobiDB-lite"/>
    </source>
</evidence>
<evidence type="ECO:0000256" key="1">
    <source>
        <dbReference type="ARBA" id="ARBA00022490"/>
    </source>
</evidence>
<dbReference type="PANTHER" id="PTHR15431:SF9">
    <property type="entry name" value="CENTROSOMAL PROTEIN 43"/>
    <property type="match status" value="1"/>
</dbReference>
<dbReference type="Gene3D" id="1.20.960.40">
    <property type="match status" value="1"/>
</dbReference>
<evidence type="ECO:0000259" key="4">
    <source>
        <dbReference type="Pfam" id="PF09398"/>
    </source>
</evidence>
<dbReference type="GeneID" id="100208843"/>
<proteinExistence type="predicted"/>